<evidence type="ECO:0000313" key="2">
    <source>
        <dbReference type="EMBL" id="SAL09237.1"/>
    </source>
</evidence>
<reference evidence="2 3" key="1">
    <citation type="submission" date="2016-01" db="EMBL/GenBank/DDBJ databases">
        <authorList>
            <person name="Oliw E.H."/>
        </authorList>
    </citation>
    <scope>NUCLEOTIDE SEQUENCE [LARGE SCALE GENOMIC DNA]</scope>
    <source>
        <strain evidence="2">LMG 27134</strain>
    </source>
</reference>
<gene>
    <name evidence="2" type="ORF">AWB69_00003</name>
</gene>
<evidence type="ECO:0000256" key="1">
    <source>
        <dbReference type="SAM" id="MobiDB-lite"/>
    </source>
</evidence>
<dbReference type="AlphaFoldDB" id="A0A158ENX5"/>
<proteinExistence type="predicted"/>
<accession>A0A158ENX5</accession>
<sequence length="79" mass="9216">MSNVHFIGTPRKTGRRRERPLPDAPLADVRSLIERLGKMREQRVETPEEKVVKLDKALDNIAYHILQISRIIREQGDTR</sequence>
<name>A0A158ENX5_9BURK</name>
<organism evidence="2 3">
    <name type="scientific">Caballeronia udeis</name>
    <dbReference type="NCBI Taxonomy" id="1232866"/>
    <lineage>
        <taxon>Bacteria</taxon>
        <taxon>Pseudomonadati</taxon>
        <taxon>Pseudomonadota</taxon>
        <taxon>Betaproteobacteria</taxon>
        <taxon>Burkholderiales</taxon>
        <taxon>Burkholderiaceae</taxon>
        <taxon>Caballeronia</taxon>
    </lineage>
</organism>
<dbReference type="EMBL" id="FCOK02000001">
    <property type="protein sequence ID" value="SAL09237.1"/>
    <property type="molecule type" value="Genomic_DNA"/>
</dbReference>
<feature type="region of interest" description="Disordered" evidence="1">
    <location>
        <begin position="1"/>
        <end position="24"/>
    </location>
</feature>
<evidence type="ECO:0000313" key="3">
    <source>
        <dbReference type="Proteomes" id="UP000054683"/>
    </source>
</evidence>
<protein>
    <submittedName>
        <fullName evidence="2">Uncharacterized protein</fullName>
    </submittedName>
</protein>
<dbReference type="RefSeq" id="WP_062080783.1">
    <property type="nucleotide sequence ID" value="NZ_FCOK02000001.1"/>
</dbReference>
<dbReference type="Proteomes" id="UP000054683">
    <property type="component" value="Unassembled WGS sequence"/>
</dbReference>